<keyword evidence="1" id="KW-0732">Signal</keyword>
<evidence type="ECO:0000313" key="2">
    <source>
        <dbReference type="EMBL" id="OUS18028.1"/>
    </source>
</evidence>
<evidence type="ECO:0000313" key="3">
    <source>
        <dbReference type="Proteomes" id="UP000196102"/>
    </source>
</evidence>
<dbReference type="AlphaFoldDB" id="A0A1Z8B695"/>
<dbReference type="EMBL" id="MAAX01000073">
    <property type="protein sequence ID" value="OUS18028.1"/>
    <property type="molecule type" value="Genomic_DNA"/>
</dbReference>
<reference evidence="3" key="1">
    <citation type="journal article" date="2017" name="Proc. Natl. Acad. Sci. U.S.A.">
        <title>Simulation of Deepwater Horizon oil plume reveals substrate specialization within a complex community of hydrocarbon-degraders.</title>
        <authorList>
            <person name="Hu P."/>
            <person name="Dubinsky E.A."/>
            <person name="Probst A.J."/>
            <person name="Wang J."/>
            <person name="Sieber C.M.K."/>
            <person name="Tom L.M."/>
            <person name="Gardinali P."/>
            <person name="Banfield J.F."/>
            <person name="Atlas R.M."/>
            <person name="Andersen G.L."/>
        </authorList>
    </citation>
    <scope>NUCLEOTIDE SEQUENCE [LARGE SCALE GENOMIC DNA]</scope>
</reference>
<evidence type="ECO:0008006" key="4">
    <source>
        <dbReference type="Google" id="ProtNLM"/>
    </source>
</evidence>
<organism evidence="2 3">
    <name type="scientific">Nonlabens dokdonensis</name>
    <dbReference type="NCBI Taxonomy" id="328515"/>
    <lineage>
        <taxon>Bacteria</taxon>
        <taxon>Pseudomonadati</taxon>
        <taxon>Bacteroidota</taxon>
        <taxon>Flavobacteriia</taxon>
        <taxon>Flavobacteriales</taxon>
        <taxon>Flavobacteriaceae</taxon>
        <taxon>Nonlabens</taxon>
    </lineage>
</organism>
<protein>
    <recommendedName>
        <fullName evidence="4">Lipoprotein</fullName>
    </recommendedName>
</protein>
<feature type="chain" id="PRO_5012487292" description="Lipoprotein" evidence="1">
    <location>
        <begin position="20"/>
        <end position="154"/>
    </location>
</feature>
<gene>
    <name evidence="2" type="ORF">A9Q93_04490</name>
</gene>
<feature type="signal peptide" evidence="1">
    <location>
        <begin position="1"/>
        <end position="19"/>
    </location>
</feature>
<dbReference type="RefSeq" id="WP_303686189.1">
    <property type="nucleotide sequence ID" value="NZ_CAJXYO010000016.1"/>
</dbReference>
<evidence type="ECO:0000256" key="1">
    <source>
        <dbReference type="SAM" id="SignalP"/>
    </source>
</evidence>
<proteinExistence type="predicted"/>
<accession>A0A1Z8B695</accession>
<comment type="caution">
    <text evidence="2">The sequence shown here is derived from an EMBL/GenBank/DDBJ whole genome shotgun (WGS) entry which is preliminary data.</text>
</comment>
<sequence length="154" mass="17840">MKKYVILLFVLIIAGCKNAADEMSYEVTEDANELAVEEDFDKVAFYEEYLIDNFKEILESNRLRSNNEELTSDVKNELPITIPNDSLVQILVTPISENRAVSSNMDQVGNSYTYELTFWNKTDEKEYNYFGIWSIHEDFKVIDGDSIPTVTIIW</sequence>
<name>A0A1Z8B695_9FLAO</name>
<dbReference type="Proteomes" id="UP000196102">
    <property type="component" value="Unassembled WGS sequence"/>
</dbReference>
<dbReference type="PROSITE" id="PS51257">
    <property type="entry name" value="PROKAR_LIPOPROTEIN"/>
    <property type="match status" value="1"/>
</dbReference>